<comment type="caution">
    <text evidence="1">The sequence shown here is derived from an EMBL/GenBank/DDBJ whole genome shotgun (WGS) entry which is preliminary data.</text>
</comment>
<dbReference type="InterPro" id="IPR010281">
    <property type="entry name" value="DUF885"/>
</dbReference>
<proteinExistence type="predicted"/>
<dbReference type="PANTHER" id="PTHR33361">
    <property type="entry name" value="GLR0591 PROTEIN"/>
    <property type="match status" value="1"/>
</dbReference>
<dbReference type="OrthoDB" id="5959877at2759"/>
<dbReference type="Proteomes" id="UP000076881">
    <property type="component" value="Unassembled WGS sequence"/>
</dbReference>
<name>A0A168C087_CORDF</name>
<gene>
    <name evidence="1" type="ORF">LEL_09359</name>
</gene>
<protein>
    <submittedName>
        <fullName evidence="1">X-Pro dipeptidyl-peptidase</fullName>
    </submittedName>
</protein>
<accession>A0A168C087</accession>
<dbReference type="Pfam" id="PF05960">
    <property type="entry name" value="DUF885"/>
    <property type="match status" value="1"/>
</dbReference>
<sequence>MDAVWVARPESECDDIQESMADRVRRVGLDMDEIKNYYRVSVSPQRHHRLRQFLSDELDSLFRLDFPSLSKQDQVDFLQLRNYLQRTTQQLQAERELNSQIEHIFPFSDIVIALSEAREAVKPVPSSCLATQVDDVTKLAKQAQADIVAGKIHATKTGAFKASKIIAELRGHLEELGSFYGSYDPAFDWWVATPLKEAVNALQEHKAAVERHLVGIGPNGQDEIIGQPIGREALLVELEAEMIAYSPEELLDLAHDVFRWCEAQMRDASNELGFGDDWKRALDYVKTQSVPPGEQPALAKSLALEGAAYVKKHDLVTVPRIADETYRANMMSAAMQKVAPFFLGGPEILIAYPLADMPHDLKAMVLRGNNRHFSRATVFHELVPGHRLQHHYTSRRNSHRNLFSTPFWMEGWALYWELVLWDRGDFFVSPEDRVGTMFWRMHRCARIIFSLRFHLGEWTPQQCVDLLVDGVGHERSTAEGEVRRSFNGDWAPLYQAGYLLGALQFDTLRNEVLREGRVSEKRFHDSIMRGGIMPVEMIRALLLDQPLSPDYKPQWRFYKKSSYKTEQRQQRTA</sequence>
<organism evidence="1 2">
    <name type="scientific">Akanthomyces lecanii RCEF 1005</name>
    <dbReference type="NCBI Taxonomy" id="1081108"/>
    <lineage>
        <taxon>Eukaryota</taxon>
        <taxon>Fungi</taxon>
        <taxon>Dikarya</taxon>
        <taxon>Ascomycota</taxon>
        <taxon>Pezizomycotina</taxon>
        <taxon>Sordariomycetes</taxon>
        <taxon>Hypocreomycetidae</taxon>
        <taxon>Hypocreales</taxon>
        <taxon>Cordycipitaceae</taxon>
        <taxon>Akanthomyces</taxon>
        <taxon>Cordyceps confragosa</taxon>
    </lineage>
</organism>
<keyword evidence="2" id="KW-1185">Reference proteome</keyword>
<reference evidence="1 2" key="1">
    <citation type="journal article" date="2016" name="Genome Biol. Evol.">
        <title>Divergent and convergent evolution of fungal pathogenicity.</title>
        <authorList>
            <person name="Shang Y."/>
            <person name="Xiao G."/>
            <person name="Zheng P."/>
            <person name="Cen K."/>
            <person name="Zhan S."/>
            <person name="Wang C."/>
        </authorList>
    </citation>
    <scope>NUCLEOTIDE SEQUENCE [LARGE SCALE GENOMIC DNA]</scope>
    <source>
        <strain evidence="1 2">RCEF 1005</strain>
    </source>
</reference>
<dbReference type="PANTHER" id="PTHR33361:SF2">
    <property type="entry name" value="DUF885 DOMAIN-CONTAINING PROTEIN"/>
    <property type="match status" value="1"/>
</dbReference>
<dbReference type="AlphaFoldDB" id="A0A168C087"/>
<dbReference type="EMBL" id="AZHF01000009">
    <property type="protein sequence ID" value="OAA70768.1"/>
    <property type="molecule type" value="Genomic_DNA"/>
</dbReference>
<evidence type="ECO:0000313" key="1">
    <source>
        <dbReference type="EMBL" id="OAA70768.1"/>
    </source>
</evidence>
<evidence type="ECO:0000313" key="2">
    <source>
        <dbReference type="Proteomes" id="UP000076881"/>
    </source>
</evidence>